<evidence type="ECO:0000259" key="3">
    <source>
        <dbReference type="PROSITE" id="PS51094"/>
    </source>
</evidence>
<dbReference type="InterPro" id="IPR002178">
    <property type="entry name" value="PTS_EIIA_type-2_dom"/>
</dbReference>
<proteinExistence type="predicted"/>
<dbReference type="PROSITE" id="PS51372">
    <property type="entry name" value="PRD_2"/>
    <property type="match status" value="1"/>
</dbReference>
<protein>
    <submittedName>
        <fullName evidence="6">Helix-turn-helix domain-containing protein</fullName>
    </submittedName>
</protein>
<dbReference type="Pfam" id="PF05043">
    <property type="entry name" value="Mga"/>
    <property type="match status" value="1"/>
</dbReference>
<feature type="domain" description="PRD" evidence="5">
    <location>
        <begin position="302"/>
        <end position="408"/>
    </location>
</feature>
<dbReference type="InterPro" id="IPR013196">
    <property type="entry name" value="HTH_11"/>
</dbReference>
<dbReference type="InterPro" id="IPR013011">
    <property type="entry name" value="PTS_EIIB_2"/>
</dbReference>
<dbReference type="PROSITE" id="PS51099">
    <property type="entry name" value="PTS_EIIB_TYPE_2"/>
    <property type="match status" value="1"/>
</dbReference>
<dbReference type="PANTHER" id="PTHR30185:SF18">
    <property type="entry name" value="TRANSCRIPTIONAL REGULATOR MTLR"/>
    <property type="match status" value="1"/>
</dbReference>
<dbReference type="GO" id="GO:0006355">
    <property type="term" value="P:regulation of DNA-templated transcription"/>
    <property type="evidence" value="ECO:0007669"/>
    <property type="project" value="InterPro"/>
</dbReference>
<evidence type="ECO:0000259" key="5">
    <source>
        <dbReference type="PROSITE" id="PS51372"/>
    </source>
</evidence>
<evidence type="ECO:0000256" key="2">
    <source>
        <dbReference type="ARBA" id="ARBA00023163"/>
    </source>
</evidence>
<evidence type="ECO:0000313" key="6">
    <source>
        <dbReference type="EMBL" id="MDT7040568.1"/>
    </source>
</evidence>
<evidence type="ECO:0000259" key="4">
    <source>
        <dbReference type="PROSITE" id="PS51099"/>
    </source>
</evidence>
<keyword evidence="1" id="KW-0805">Transcription regulation</keyword>
<dbReference type="GO" id="GO:0009401">
    <property type="term" value="P:phosphoenolpyruvate-dependent sugar phosphotransferase system"/>
    <property type="evidence" value="ECO:0007669"/>
    <property type="project" value="InterPro"/>
</dbReference>
<sequence length="685" mass="77881">MILLSPRQKNILQQLVQSLSGIKITSLAKEVGISRRTVYREFSELKLYLSQHHLAIENVNGSYRLKGSQNDLQLLTAELDQQPSKLAMSAKQRQAALACMLLLKDQPEKIFSLAVSLDVSEGTIQRDLKQLETSLTEYHLQVDAKKSVGVEILGSEAQRRLVLGGILTSQLNEYEFFEYLKQDTNNERANFFLQLLPKSVLWKCAQALKQENVSKKTRSDIQEVQLILILAISLVRMQHSTIKAYRIKKPQTLFKYRQEALAVFQMFSAEIQSRVTTAEIDFMAVQFQGVDYQLDLKNWGDDYDLQVTYQVKHLVYRVAQVTDWNFNHDHDLLERLTKHIGLLLQHHGPELPDVPISLLSDIAEKYPKFFQAIQQALPIEFAEYHFSTTEQELILLYFANSYENANNTGQLKALVICANGIGAASILKSRLQQEIPAIAEVEIAKVSQLKKIHPNHFDLILSTLKLPGFNWDYQVVSPLLLGDELQRIKELVRSLNEKFPVQTSIQTLSENSINTLEQIEKNYQQVMLCRKVLQQIKLVEIDNGSQNLQQVLELILQKVSPAIVTDRRIVQAEMLKRVKLAPVGIPDSQIALVHATNKSVNCPFFSVFQLKKSLKMRAMDQSEISVIRILLMAGPAPMSDFENVLMGSISSSIVMNNHNTQVYANGSLVEIKNLVALQFLNQIKF</sequence>
<dbReference type="Pfam" id="PF00359">
    <property type="entry name" value="PTS_EIIA_2"/>
    <property type="match status" value="1"/>
</dbReference>
<dbReference type="EMBL" id="JAVLAO010000004">
    <property type="protein sequence ID" value="MDT7040568.1"/>
    <property type="molecule type" value="Genomic_DNA"/>
</dbReference>
<dbReference type="Proteomes" id="UP001263852">
    <property type="component" value="Unassembled WGS sequence"/>
</dbReference>
<dbReference type="PANTHER" id="PTHR30185">
    <property type="entry name" value="CRYPTIC BETA-GLUCOSIDE BGL OPERON ANTITERMINATOR"/>
    <property type="match status" value="1"/>
</dbReference>
<keyword evidence="2" id="KW-0804">Transcription</keyword>
<dbReference type="PROSITE" id="PS51094">
    <property type="entry name" value="PTS_EIIA_TYPE_2"/>
    <property type="match status" value="1"/>
</dbReference>
<evidence type="ECO:0000256" key="1">
    <source>
        <dbReference type="ARBA" id="ARBA00023015"/>
    </source>
</evidence>
<dbReference type="GO" id="GO:0008982">
    <property type="term" value="F:protein-N(PI)-phosphohistidine-sugar phosphotransferase activity"/>
    <property type="evidence" value="ECO:0007669"/>
    <property type="project" value="InterPro"/>
</dbReference>
<dbReference type="InterPro" id="IPR011608">
    <property type="entry name" value="PRD"/>
</dbReference>
<dbReference type="Pfam" id="PF00874">
    <property type="entry name" value="PRD"/>
    <property type="match status" value="1"/>
</dbReference>
<evidence type="ECO:0000313" key="7">
    <source>
        <dbReference type="Proteomes" id="UP001263852"/>
    </source>
</evidence>
<dbReference type="Pfam" id="PF08279">
    <property type="entry name" value="HTH_11"/>
    <property type="match status" value="1"/>
</dbReference>
<feature type="domain" description="PTS EIIB type-2" evidence="4">
    <location>
        <begin position="411"/>
        <end position="500"/>
    </location>
</feature>
<dbReference type="InterPro" id="IPR050661">
    <property type="entry name" value="BglG_antiterminators"/>
</dbReference>
<dbReference type="CDD" id="cd05568">
    <property type="entry name" value="PTS_IIB_bgl_like"/>
    <property type="match status" value="1"/>
</dbReference>
<reference evidence="6" key="1">
    <citation type="submission" date="2023-08" db="EMBL/GenBank/DDBJ databases">
        <authorList>
            <person name="Page C.A."/>
            <person name="Perez-Diaz I.M."/>
        </authorList>
    </citation>
    <scope>NUCLEOTIDE SEQUENCE</scope>
    <source>
        <strain evidence="6">1.8.9</strain>
    </source>
</reference>
<dbReference type="RefSeq" id="WP_216748959.1">
    <property type="nucleotide sequence ID" value="NZ_JAGWDT010000036.1"/>
</dbReference>
<comment type="caution">
    <text evidence="6">The sequence shown here is derived from an EMBL/GenBank/DDBJ whole genome shotgun (WGS) entry which is preliminary data.</text>
</comment>
<dbReference type="InterPro" id="IPR007737">
    <property type="entry name" value="Mga_HTH"/>
</dbReference>
<feature type="domain" description="PTS EIIA type-2" evidence="3">
    <location>
        <begin position="532"/>
        <end position="678"/>
    </location>
</feature>
<gene>
    <name evidence="6" type="ORF">RI555_16780</name>
</gene>
<dbReference type="AlphaFoldDB" id="A0AAW8WJ44"/>
<organism evidence="6 7">
    <name type="scientific">Lactiplantibacillus pentosus</name>
    <name type="common">Lactobacillus pentosus</name>
    <dbReference type="NCBI Taxonomy" id="1589"/>
    <lineage>
        <taxon>Bacteria</taxon>
        <taxon>Bacillati</taxon>
        <taxon>Bacillota</taxon>
        <taxon>Bacilli</taxon>
        <taxon>Lactobacillales</taxon>
        <taxon>Lactobacillaceae</taxon>
        <taxon>Lactiplantibacillus</taxon>
    </lineage>
</organism>
<accession>A0AAW8WJ44</accession>
<name>A0AAW8WJ44_LACPE</name>